<dbReference type="Gene3D" id="1.10.150.240">
    <property type="entry name" value="Putative phosphatase, domain 2"/>
    <property type="match status" value="1"/>
</dbReference>
<comment type="caution">
    <text evidence="1">The sequence shown here is derived from an EMBL/GenBank/DDBJ whole genome shotgun (WGS) entry which is preliminary data.</text>
</comment>
<reference evidence="2" key="1">
    <citation type="journal article" date="2019" name="Int. J. Syst. Evol. Microbiol.">
        <title>The Global Catalogue of Microorganisms (GCM) 10K type strain sequencing project: providing services to taxonomists for standard genome sequencing and annotation.</title>
        <authorList>
            <consortium name="The Broad Institute Genomics Platform"/>
            <consortium name="The Broad Institute Genome Sequencing Center for Infectious Disease"/>
            <person name="Wu L."/>
            <person name="Ma J."/>
        </authorList>
    </citation>
    <scope>NUCLEOTIDE SEQUENCE [LARGE SCALE GENOMIC DNA]</scope>
    <source>
        <strain evidence="2">JCM 4565</strain>
    </source>
</reference>
<dbReference type="Proteomes" id="UP001500063">
    <property type="component" value="Unassembled WGS sequence"/>
</dbReference>
<organism evidence="1 2">
    <name type="scientific">Streptomyces blastmyceticus</name>
    <dbReference type="NCBI Taxonomy" id="68180"/>
    <lineage>
        <taxon>Bacteria</taxon>
        <taxon>Bacillati</taxon>
        <taxon>Actinomycetota</taxon>
        <taxon>Actinomycetes</taxon>
        <taxon>Kitasatosporales</taxon>
        <taxon>Streptomycetaceae</taxon>
        <taxon>Streptomyces</taxon>
    </lineage>
</organism>
<keyword evidence="2" id="KW-1185">Reference proteome</keyword>
<sequence length="230" mass="24346">MRRLVYWDIDHTLIENSGISKETYAAAYEALTGETPRAEAVTEGRTDRSIMRGMFDAPGRRMPPWAEVEVALAHAGSARFKALQKRGTALPGVREALEAVRRMDGVVQSVLTGNIRENALVKLAAFGLDGFLDLEVGAYGADGDDRAELVPVARARAARAYAGVDDLTPMVLIGDTPRDVAAAFDSGVNIIAVASGVHDAVALSAAGAPFVLANLQETDAVLEAIEQALS</sequence>
<dbReference type="PANTHER" id="PTHR43434">
    <property type="entry name" value="PHOSPHOGLYCOLATE PHOSPHATASE"/>
    <property type="match status" value="1"/>
</dbReference>
<accession>A0ABP3HNZ7</accession>
<dbReference type="SUPFAM" id="SSF56784">
    <property type="entry name" value="HAD-like"/>
    <property type="match status" value="1"/>
</dbReference>
<dbReference type="SFLD" id="SFLDS00003">
    <property type="entry name" value="Haloacid_Dehalogenase"/>
    <property type="match status" value="1"/>
</dbReference>
<dbReference type="SFLD" id="SFLDG01129">
    <property type="entry name" value="C1.5:_HAD__Beta-PGM__Phosphata"/>
    <property type="match status" value="1"/>
</dbReference>
<dbReference type="InterPro" id="IPR023214">
    <property type="entry name" value="HAD_sf"/>
</dbReference>
<dbReference type="InterPro" id="IPR036412">
    <property type="entry name" value="HAD-like_sf"/>
</dbReference>
<dbReference type="EMBL" id="BAAABW010000028">
    <property type="protein sequence ID" value="GAA0372774.1"/>
    <property type="molecule type" value="Genomic_DNA"/>
</dbReference>
<protein>
    <submittedName>
        <fullName evidence="1">Haloacid dehalogenase-like hydrolase</fullName>
    </submittedName>
</protein>
<dbReference type="RefSeq" id="WP_344122610.1">
    <property type="nucleotide sequence ID" value="NZ_BAAABW010000028.1"/>
</dbReference>
<dbReference type="Pfam" id="PF12710">
    <property type="entry name" value="HAD"/>
    <property type="match status" value="1"/>
</dbReference>
<evidence type="ECO:0000313" key="2">
    <source>
        <dbReference type="Proteomes" id="UP001500063"/>
    </source>
</evidence>
<dbReference type="Gene3D" id="3.40.50.1000">
    <property type="entry name" value="HAD superfamily/HAD-like"/>
    <property type="match status" value="1"/>
</dbReference>
<evidence type="ECO:0000313" key="1">
    <source>
        <dbReference type="EMBL" id="GAA0372774.1"/>
    </source>
</evidence>
<dbReference type="InterPro" id="IPR050155">
    <property type="entry name" value="HAD-like_hydrolase_sf"/>
</dbReference>
<dbReference type="PANTHER" id="PTHR43434:SF1">
    <property type="entry name" value="PHOSPHOGLYCOLATE PHOSPHATASE"/>
    <property type="match status" value="1"/>
</dbReference>
<proteinExistence type="predicted"/>
<name>A0ABP3HNZ7_9ACTN</name>
<gene>
    <name evidence="1" type="ORF">GCM10010319_58760</name>
</gene>
<dbReference type="InterPro" id="IPR023198">
    <property type="entry name" value="PGP-like_dom2"/>
</dbReference>